<feature type="transmembrane region" description="Helical" evidence="6">
    <location>
        <begin position="285"/>
        <end position="302"/>
    </location>
</feature>
<evidence type="ECO:0000256" key="3">
    <source>
        <dbReference type="ARBA" id="ARBA00022692"/>
    </source>
</evidence>
<feature type="transmembrane region" description="Helical" evidence="6">
    <location>
        <begin position="130"/>
        <end position="151"/>
    </location>
</feature>
<dbReference type="Pfam" id="PF00939">
    <property type="entry name" value="Na_sulph_symp"/>
    <property type="match status" value="1"/>
</dbReference>
<proteinExistence type="predicted"/>
<dbReference type="PROSITE" id="PS01271">
    <property type="entry name" value="NA_SULFATE"/>
    <property type="match status" value="1"/>
</dbReference>
<keyword evidence="4 6" id="KW-1133">Transmembrane helix</keyword>
<dbReference type="CDD" id="cd01115">
    <property type="entry name" value="SLC13_permease"/>
    <property type="match status" value="1"/>
</dbReference>
<feature type="transmembrane region" description="Helical" evidence="6">
    <location>
        <begin position="211"/>
        <end position="233"/>
    </location>
</feature>
<dbReference type="Proteomes" id="UP001060336">
    <property type="component" value="Chromosome"/>
</dbReference>
<name>A0A9J7AUD6_9PROT</name>
<dbReference type="EMBL" id="CP102480">
    <property type="protein sequence ID" value="UUX51347.1"/>
    <property type="molecule type" value="Genomic_DNA"/>
</dbReference>
<dbReference type="KEGG" id="naci:NUH88_06530"/>
<dbReference type="InterPro" id="IPR001898">
    <property type="entry name" value="SLC13A/DASS"/>
</dbReference>
<accession>A0A9J7AUD6</accession>
<feature type="transmembrane region" description="Helical" evidence="6">
    <location>
        <begin position="443"/>
        <end position="463"/>
    </location>
</feature>
<feature type="transmembrane region" description="Helical" evidence="6">
    <location>
        <begin position="12"/>
        <end position="30"/>
    </location>
</feature>
<sequence length="467" mass="47870">MAAIQRTDPNIVSHFPLVLGAALFVLLLLLPPPGGLPPAAWHTVAVAALMAVWWIGEAVPLPVTALLPILLFPLLGIADLKEAAAPFAHPVVYLFLGGFLLGAAITSSGLHARIATAILHRTGTGSRRLVAGFLLAGALPSMWISNTASAIMLLPVAQSVLDGAPVRLRKALLLSVAYGCSIGGLATLIGTPPNAMLAAFLDQSYGTPLGFAKWLAIGLPIMLAMLVLAWLVLTRFAFGPLEELEADALPHPGPMTAREKRIAVVLAIAALAWIFRPTISSFLPAISDTAIALAAGLALFVVPAGSEKRALLNWDEARAIRWGILVLFGGGLSLANAISGSGLAEALAGTLSAAVGYLPDEAAPGLSAAIVLFATELASNTASAAAFLPITAELAEALGLPLLAMLAPVTLAASCAFMMPVATPPNAIVFGAGGLRVADMARAGLWMNAGAVMLLTALGWILIRAGI</sequence>
<keyword evidence="2" id="KW-0813">Transport</keyword>
<keyword evidence="8" id="KW-1185">Reference proteome</keyword>
<feature type="transmembrane region" description="Helical" evidence="6">
    <location>
        <begin position="171"/>
        <end position="191"/>
    </location>
</feature>
<reference evidence="7" key="1">
    <citation type="submission" date="2022-08" db="EMBL/GenBank/DDBJ databases">
        <title>Nisaea acidiphila sp. nov., isolated from a marine algal debris and emended description of the genus Nisaea Urios et al. 2008.</title>
        <authorList>
            <person name="Kwon K."/>
        </authorList>
    </citation>
    <scope>NUCLEOTIDE SEQUENCE</scope>
    <source>
        <strain evidence="7">MEBiC11861</strain>
    </source>
</reference>
<feature type="transmembrane region" description="Helical" evidence="6">
    <location>
        <begin position="61"/>
        <end position="80"/>
    </location>
</feature>
<keyword evidence="5 6" id="KW-0472">Membrane</keyword>
<evidence type="ECO:0000256" key="1">
    <source>
        <dbReference type="ARBA" id="ARBA00004141"/>
    </source>
</evidence>
<dbReference type="AlphaFoldDB" id="A0A9J7AUD6"/>
<feature type="transmembrane region" description="Helical" evidence="6">
    <location>
        <begin position="322"/>
        <end position="344"/>
    </location>
</feature>
<dbReference type="GO" id="GO:0015141">
    <property type="term" value="F:succinate transmembrane transporter activity"/>
    <property type="evidence" value="ECO:0007669"/>
    <property type="project" value="UniProtKB-ARBA"/>
</dbReference>
<dbReference type="PANTHER" id="PTHR10283">
    <property type="entry name" value="SOLUTE CARRIER FAMILY 13 MEMBER"/>
    <property type="match status" value="1"/>
</dbReference>
<dbReference type="NCBIfam" id="TIGR00785">
    <property type="entry name" value="dass"/>
    <property type="match status" value="1"/>
</dbReference>
<feature type="transmembrane region" description="Helical" evidence="6">
    <location>
        <begin position="400"/>
        <end position="423"/>
    </location>
</feature>
<organism evidence="7 8">
    <name type="scientific">Nisaea acidiphila</name>
    <dbReference type="NCBI Taxonomy" id="1862145"/>
    <lineage>
        <taxon>Bacteria</taxon>
        <taxon>Pseudomonadati</taxon>
        <taxon>Pseudomonadota</taxon>
        <taxon>Alphaproteobacteria</taxon>
        <taxon>Rhodospirillales</taxon>
        <taxon>Thalassobaculaceae</taxon>
        <taxon>Nisaea</taxon>
    </lineage>
</organism>
<feature type="transmembrane region" description="Helical" evidence="6">
    <location>
        <begin position="262"/>
        <end position="279"/>
    </location>
</feature>
<dbReference type="InterPro" id="IPR031312">
    <property type="entry name" value="Na/sul_symport_CS"/>
</dbReference>
<keyword evidence="3 6" id="KW-0812">Transmembrane</keyword>
<evidence type="ECO:0000313" key="8">
    <source>
        <dbReference type="Proteomes" id="UP001060336"/>
    </source>
</evidence>
<evidence type="ECO:0000313" key="7">
    <source>
        <dbReference type="EMBL" id="UUX51347.1"/>
    </source>
</evidence>
<dbReference type="PANTHER" id="PTHR10283:SF82">
    <property type="entry name" value="SOLUTE CARRIER FAMILY 13 MEMBER 2"/>
    <property type="match status" value="1"/>
</dbReference>
<evidence type="ECO:0000256" key="2">
    <source>
        <dbReference type="ARBA" id="ARBA00022448"/>
    </source>
</evidence>
<comment type="subcellular location">
    <subcellularLocation>
        <location evidence="1">Membrane</location>
        <topology evidence="1">Multi-pass membrane protein</topology>
    </subcellularLocation>
</comment>
<dbReference type="RefSeq" id="WP_257770779.1">
    <property type="nucleotide sequence ID" value="NZ_CP102480.1"/>
</dbReference>
<evidence type="ECO:0000256" key="5">
    <source>
        <dbReference type="ARBA" id="ARBA00023136"/>
    </source>
</evidence>
<protein>
    <submittedName>
        <fullName evidence="7">SLC13 family permease</fullName>
    </submittedName>
</protein>
<gene>
    <name evidence="7" type="ORF">NUH88_06530</name>
</gene>
<feature type="transmembrane region" description="Helical" evidence="6">
    <location>
        <begin position="364"/>
        <end position="388"/>
    </location>
</feature>
<feature type="transmembrane region" description="Helical" evidence="6">
    <location>
        <begin position="92"/>
        <end position="110"/>
    </location>
</feature>
<evidence type="ECO:0000256" key="4">
    <source>
        <dbReference type="ARBA" id="ARBA00022989"/>
    </source>
</evidence>
<dbReference type="GO" id="GO:0005886">
    <property type="term" value="C:plasma membrane"/>
    <property type="evidence" value="ECO:0007669"/>
    <property type="project" value="TreeGrafter"/>
</dbReference>
<evidence type="ECO:0000256" key="6">
    <source>
        <dbReference type="SAM" id="Phobius"/>
    </source>
</evidence>